<keyword evidence="1" id="KW-1133">Transmembrane helix</keyword>
<name>A0A2U8XE50_9ARAC</name>
<keyword evidence="2" id="KW-0496">Mitochondrion</keyword>
<dbReference type="AlphaFoldDB" id="A0A2U8XE50"/>
<sequence>MPQLMPMWWVMSSLMFVLFLVVWIYVNFFLEGGKVMDYFELLEEKNKWWW</sequence>
<keyword evidence="1" id="KW-0812">Transmembrane</keyword>
<evidence type="ECO:0000256" key="1">
    <source>
        <dbReference type="SAM" id="Phobius"/>
    </source>
</evidence>
<evidence type="ECO:0000313" key="2">
    <source>
        <dbReference type="EMBL" id="AWN56277.1"/>
    </source>
</evidence>
<accession>A0A2U8XE50</accession>
<keyword evidence="1" id="KW-0472">Membrane</keyword>
<organism evidence="2">
    <name type="scientific">Goeldia sp. DPP-2018</name>
    <dbReference type="NCBI Taxonomy" id="2136113"/>
    <lineage>
        <taxon>Eukaryota</taxon>
        <taxon>Metazoa</taxon>
        <taxon>Ecdysozoa</taxon>
        <taxon>Arthropoda</taxon>
        <taxon>Chelicerata</taxon>
        <taxon>Arachnida</taxon>
        <taxon>Araneae</taxon>
        <taxon>Araneomorphae</taxon>
        <taxon>Entelegynae</taxon>
        <taxon>Titanoecidae</taxon>
        <taxon>Goeldia</taxon>
    </lineage>
</organism>
<feature type="transmembrane region" description="Helical" evidence="1">
    <location>
        <begin position="6"/>
        <end position="26"/>
    </location>
</feature>
<protein>
    <submittedName>
        <fullName evidence="2">ATP synthase F0 subunit 8</fullName>
    </submittedName>
</protein>
<reference evidence="2" key="1">
    <citation type="submission" date="2017-10" db="EMBL/GenBank/DDBJ databases">
        <title>Mitogenomes of tropical arthropods.</title>
        <authorList>
            <person name="Pires Paula D."/>
            <person name="Coiti Togawa R."/>
        </authorList>
    </citation>
    <scope>NUCLEOTIDE SEQUENCE</scope>
</reference>
<dbReference type="EMBL" id="MG253272">
    <property type="protein sequence ID" value="AWN56277.1"/>
    <property type="molecule type" value="Genomic_DNA"/>
</dbReference>
<proteinExistence type="predicted"/>
<geneLocation type="mitochondrion" evidence="2"/>